<gene>
    <name evidence="1" type="ORF">C7477_1203</name>
</gene>
<name>A0A318T255_9HYPH</name>
<protein>
    <submittedName>
        <fullName evidence="1">Uncharacterized protein</fullName>
    </submittedName>
</protein>
<evidence type="ECO:0000313" key="1">
    <source>
        <dbReference type="EMBL" id="PYE86711.1"/>
    </source>
</evidence>
<evidence type="ECO:0000313" key="2">
    <source>
        <dbReference type="Proteomes" id="UP000247454"/>
    </source>
</evidence>
<dbReference type="AlphaFoldDB" id="A0A318T255"/>
<accession>A0A318T255</accession>
<dbReference type="RefSeq" id="WP_110753579.1">
    <property type="nucleotide sequence ID" value="NZ_QJTF01000020.1"/>
</dbReference>
<dbReference type="EMBL" id="QJTF01000020">
    <property type="protein sequence ID" value="PYE86711.1"/>
    <property type="molecule type" value="Genomic_DNA"/>
</dbReference>
<dbReference type="OrthoDB" id="8115656at2"/>
<reference evidence="1 2" key="1">
    <citation type="submission" date="2018-06" db="EMBL/GenBank/DDBJ databases">
        <title>Genomic Encyclopedia of Type Strains, Phase III (KMG-III): the genomes of soil and plant-associated and newly described type strains.</title>
        <authorList>
            <person name="Whitman W."/>
        </authorList>
    </citation>
    <scope>NUCLEOTIDE SEQUENCE [LARGE SCALE GENOMIC DNA]</scope>
    <source>
        <strain evidence="1 2">ORS 1419</strain>
    </source>
</reference>
<dbReference type="Proteomes" id="UP000247454">
    <property type="component" value="Unassembled WGS sequence"/>
</dbReference>
<comment type="caution">
    <text evidence="1">The sequence shown here is derived from an EMBL/GenBank/DDBJ whole genome shotgun (WGS) entry which is preliminary data.</text>
</comment>
<sequence length="91" mass="10377">MIAVYKQISSIVDQWTDNLPFQADFPKQRRSIVDNTYLQFFMALTTLGFTEGEIETATGGLYNLIERRLDAIYRSGIVILKRDVNAITQDG</sequence>
<proteinExistence type="predicted"/>
<keyword evidence="2" id="KW-1185">Reference proteome</keyword>
<organism evidence="1 2">
    <name type="scientific">Phyllobacterium leguminum</name>
    <dbReference type="NCBI Taxonomy" id="314237"/>
    <lineage>
        <taxon>Bacteria</taxon>
        <taxon>Pseudomonadati</taxon>
        <taxon>Pseudomonadota</taxon>
        <taxon>Alphaproteobacteria</taxon>
        <taxon>Hyphomicrobiales</taxon>
        <taxon>Phyllobacteriaceae</taxon>
        <taxon>Phyllobacterium</taxon>
    </lineage>
</organism>